<dbReference type="InterPro" id="IPR006748">
    <property type="entry name" value="NH2Glyco/OHUrea_AB-resist_kin"/>
</dbReference>
<name>A0ABU0H3D8_9HYPH</name>
<evidence type="ECO:0000313" key="2">
    <source>
        <dbReference type="Proteomes" id="UP001241603"/>
    </source>
</evidence>
<dbReference type="EMBL" id="JAUSVO010000001">
    <property type="protein sequence ID" value="MDQ0436808.1"/>
    <property type="molecule type" value="Genomic_DNA"/>
</dbReference>
<dbReference type="Pfam" id="PF04655">
    <property type="entry name" value="APH_6_hur"/>
    <property type="match status" value="1"/>
</dbReference>
<dbReference type="SUPFAM" id="SSF56112">
    <property type="entry name" value="Protein kinase-like (PK-like)"/>
    <property type="match status" value="1"/>
</dbReference>
<comment type="caution">
    <text evidence="1">The sequence shown here is derived from an EMBL/GenBank/DDBJ whole genome shotgun (WGS) entry which is preliminary data.</text>
</comment>
<sequence length="268" mass="28444">MIFSPYLTRWRLTADGAPIETATSHLLPVLHAGNPAMLKLLKPSSDEGPGIAALGWFGGAGAVRLIAAKDDAVLMERAIGTRSLTEMAISGDDQGAIRIIAAVAMQLHAPRATPPPALPDLTRRFRALFETGASHPVLPRCAAMARRLLAAPRSVGVLHGDLHHQNVLDSPRGWVAIDPKGVSGERAYDVANLFLNPVDVDRLVLDPARALRLANTVSDALGIERPRILGFAFAHAGLSAAWCIEDGINPRLAIEAAEMLEPLVGEVG</sequence>
<evidence type="ECO:0000313" key="1">
    <source>
        <dbReference type="EMBL" id="MDQ0436808.1"/>
    </source>
</evidence>
<dbReference type="InterPro" id="IPR011009">
    <property type="entry name" value="Kinase-like_dom_sf"/>
</dbReference>
<dbReference type="Proteomes" id="UP001241603">
    <property type="component" value="Unassembled WGS sequence"/>
</dbReference>
<dbReference type="Gene3D" id="1.20.1270.240">
    <property type="match status" value="1"/>
</dbReference>
<dbReference type="EC" id="2.7.1.72" evidence="1"/>
<protein>
    <submittedName>
        <fullName evidence="1">Streptomycin 6-kinase</fullName>
        <ecNumber evidence="1">2.7.1.72</ecNumber>
    </submittedName>
</protein>
<dbReference type="Gene3D" id="1.10.510.10">
    <property type="entry name" value="Transferase(Phosphotransferase) domain 1"/>
    <property type="match status" value="1"/>
</dbReference>
<dbReference type="RefSeq" id="WP_266347692.1">
    <property type="nucleotide sequence ID" value="NZ_JAPKNG010000001.1"/>
</dbReference>
<dbReference type="GO" id="GO:0050300">
    <property type="term" value="F:aminoglycoside 6-kinase activity"/>
    <property type="evidence" value="ECO:0007669"/>
    <property type="project" value="UniProtKB-EC"/>
</dbReference>
<keyword evidence="2" id="KW-1185">Reference proteome</keyword>
<proteinExistence type="predicted"/>
<reference evidence="1 2" key="1">
    <citation type="submission" date="2023-07" db="EMBL/GenBank/DDBJ databases">
        <title>Genomic Encyclopedia of Type Strains, Phase IV (KMG-IV): sequencing the most valuable type-strain genomes for metagenomic binning, comparative biology and taxonomic classification.</title>
        <authorList>
            <person name="Goeker M."/>
        </authorList>
    </citation>
    <scope>NUCLEOTIDE SEQUENCE [LARGE SCALE GENOMIC DNA]</scope>
    <source>
        <strain evidence="1 2">B6-8</strain>
    </source>
</reference>
<gene>
    <name evidence="1" type="ORF">QO014_001178</name>
</gene>
<keyword evidence="1" id="KW-0808">Transferase</keyword>
<organism evidence="1 2">
    <name type="scientific">Kaistia dalseonensis</name>
    <dbReference type="NCBI Taxonomy" id="410840"/>
    <lineage>
        <taxon>Bacteria</taxon>
        <taxon>Pseudomonadati</taxon>
        <taxon>Pseudomonadota</taxon>
        <taxon>Alphaproteobacteria</taxon>
        <taxon>Hyphomicrobiales</taxon>
        <taxon>Kaistiaceae</taxon>
        <taxon>Kaistia</taxon>
    </lineage>
</organism>
<accession>A0ABU0H3D8</accession>